<keyword evidence="3" id="KW-1185">Reference proteome</keyword>
<evidence type="ECO:0000313" key="2">
    <source>
        <dbReference type="EMBL" id="MFK2872013.1"/>
    </source>
</evidence>
<evidence type="ECO:0008006" key="4">
    <source>
        <dbReference type="Google" id="ProtNLM"/>
    </source>
</evidence>
<protein>
    <recommendedName>
        <fullName evidence="4">DMSO reductase anchor subunit</fullName>
    </recommendedName>
</protein>
<name>A0ABW8IR62_9GAMM</name>
<keyword evidence="1" id="KW-0812">Transmembrane</keyword>
<feature type="transmembrane region" description="Helical" evidence="1">
    <location>
        <begin position="76"/>
        <end position="94"/>
    </location>
</feature>
<keyword evidence="1" id="KW-0472">Membrane</keyword>
<feature type="transmembrane region" description="Helical" evidence="1">
    <location>
        <begin position="5"/>
        <end position="27"/>
    </location>
</feature>
<comment type="caution">
    <text evidence="2">The sequence shown here is derived from an EMBL/GenBank/DDBJ whole genome shotgun (WGS) entry which is preliminary data.</text>
</comment>
<gene>
    <name evidence="2" type="ORF">ISP13_00610</name>
</gene>
<feature type="transmembrane region" description="Helical" evidence="1">
    <location>
        <begin position="100"/>
        <end position="124"/>
    </location>
</feature>
<proteinExistence type="predicted"/>
<reference evidence="2 3" key="1">
    <citation type="submission" date="2020-10" db="EMBL/GenBank/DDBJ databases">
        <title>Phylogeny of dyella-like bacteria.</title>
        <authorList>
            <person name="Fu J."/>
        </authorList>
    </citation>
    <scope>NUCLEOTIDE SEQUENCE [LARGE SCALE GENOMIC DNA]</scope>
    <source>
        <strain evidence="2 3">DHOB07</strain>
    </source>
</reference>
<dbReference type="RefSeq" id="WP_284402140.1">
    <property type="nucleotide sequence ID" value="NZ_BSNQ01000009.1"/>
</dbReference>
<sequence length="281" mass="30345">MLLEVLALCGYGLWMLLGLALALGIYSAGRSDVLVPLALGCVFVSAGLVAACLRLPVMPEWHGWRIGIAHRPTREALLALATYLPMLGLAGLARGDEGFWATRLISVGLMLCSLFCIVTSAYGYRIRRLATQAGMTMQLPVSRVLSASYGGGLWLWVCIIFQANLTGGAVELWPWAIGLLLMAMLLGLVDGLGWQSLREPGLGEQRRRTHGLQSRRFLAAVLICAVPCLSLLLVPILPGGRWLALGAATACVIGKSLELWLYDFALTRSADPDAFWPGDRL</sequence>
<feature type="transmembrane region" description="Helical" evidence="1">
    <location>
        <begin position="144"/>
        <end position="163"/>
    </location>
</feature>
<dbReference type="Proteomes" id="UP001620405">
    <property type="component" value="Unassembled WGS sequence"/>
</dbReference>
<evidence type="ECO:0000256" key="1">
    <source>
        <dbReference type="SAM" id="Phobius"/>
    </source>
</evidence>
<evidence type="ECO:0000313" key="3">
    <source>
        <dbReference type="Proteomes" id="UP001620405"/>
    </source>
</evidence>
<feature type="transmembrane region" description="Helical" evidence="1">
    <location>
        <begin position="175"/>
        <end position="197"/>
    </location>
</feature>
<organism evidence="2 3">
    <name type="scientific">Dyella lipolytica</name>
    <dbReference type="NCBI Taxonomy" id="1867835"/>
    <lineage>
        <taxon>Bacteria</taxon>
        <taxon>Pseudomonadati</taxon>
        <taxon>Pseudomonadota</taxon>
        <taxon>Gammaproteobacteria</taxon>
        <taxon>Lysobacterales</taxon>
        <taxon>Rhodanobacteraceae</taxon>
        <taxon>Dyella</taxon>
    </lineage>
</organism>
<feature type="transmembrane region" description="Helical" evidence="1">
    <location>
        <begin position="217"/>
        <end position="236"/>
    </location>
</feature>
<keyword evidence="1" id="KW-1133">Transmembrane helix</keyword>
<accession>A0ABW8IR62</accession>
<feature type="transmembrane region" description="Helical" evidence="1">
    <location>
        <begin position="33"/>
        <end position="55"/>
    </location>
</feature>
<dbReference type="EMBL" id="JADIKG010000008">
    <property type="protein sequence ID" value="MFK2872013.1"/>
    <property type="molecule type" value="Genomic_DNA"/>
</dbReference>